<comment type="caution">
    <text evidence="1">The sequence shown here is derived from an EMBL/GenBank/DDBJ whole genome shotgun (WGS) entry which is preliminary data.</text>
</comment>
<dbReference type="EMBL" id="JAAVJS010000008">
    <property type="protein sequence ID" value="NJX15282.1"/>
    <property type="molecule type" value="Genomic_DNA"/>
</dbReference>
<evidence type="ECO:0000313" key="2">
    <source>
        <dbReference type="Proteomes" id="UP000760545"/>
    </source>
</evidence>
<reference evidence="1 2" key="1">
    <citation type="submission" date="2020-03" db="EMBL/GenBank/DDBJ databases">
        <title>Tamlana sp. nov, isolated from XXX.</title>
        <authorList>
            <person name="Cao W.R."/>
        </authorList>
    </citation>
    <scope>NUCLEOTIDE SEQUENCE [LARGE SCALE GENOMIC DNA]</scope>
    <source>
        <strain evidence="1 2">HST1-43</strain>
    </source>
</reference>
<name>A0ABX1DB42_9FLAO</name>
<protein>
    <submittedName>
        <fullName evidence="1">Uncharacterized protein</fullName>
    </submittedName>
</protein>
<evidence type="ECO:0000313" key="1">
    <source>
        <dbReference type="EMBL" id="NJX15282.1"/>
    </source>
</evidence>
<dbReference type="Proteomes" id="UP000760545">
    <property type="component" value="Unassembled WGS sequence"/>
</dbReference>
<proteinExistence type="predicted"/>
<dbReference type="RefSeq" id="WP_167917528.1">
    <property type="nucleotide sequence ID" value="NZ_JAAVJS010000008.1"/>
</dbReference>
<accession>A0ABX1DB42</accession>
<gene>
    <name evidence="1" type="ORF">HC176_07245</name>
</gene>
<sequence>MKNQLQTSPIFVALGSEIDFFRFPQISTNAKIEELGKRNELIYHQVDDLKAASMLCKEFIKEHRLGSSNWMGGRVVDENYNFVAQVSYNGRVWDNEDWEISKEIEIC</sequence>
<organism evidence="1 2">
    <name type="scientific">Tamlana crocina</name>
    <dbReference type="NCBI Taxonomy" id="393006"/>
    <lineage>
        <taxon>Bacteria</taxon>
        <taxon>Pseudomonadati</taxon>
        <taxon>Bacteroidota</taxon>
        <taxon>Flavobacteriia</taxon>
        <taxon>Flavobacteriales</taxon>
        <taxon>Flavobacteriaceae</taxon>
        <taxon>Tamlana</taxon>
    </lineage>
</organism>
<keyword evidence="2" id="KW-1185">Reference proteome</keyword>